<dbReference type="Pfam" id="PF09979">
    <property type="entry name" value="DUF2213"/>
    <property type="match status" value="1"/>
</dbReference>
<evidence type="ECO:0000256" key="1">
    <source>
        <dbReference type="SAM" id="MobiDB-lite"/>
    </source>
</evidence>
<feature type="compositionally biased region" description="Basic and acidic residues" evidence="1">
    <location>
        <begin position="362"/>
        <end position="405"/>
    </location>
</feature>
<reference evidence="2 3" key="1">
    <citation type="journal article" date="2012" name="Virus Genes">
        <title>Isolation and complete genome sequence of a bacteriophage lysing Tetrasphaera jenkinsii, a filamentous bacteria responsible for bulking in activated sludge.</title>
        <authorList>
            <person name="Petrovski S."/>
            <person name="Tillett D."/>
            <person name="Seviour R.J."/>
        </authorList>
    </citation>
    <scope>NUCLEOTIDE SEQUENCE [LARGE SCALE GENOMIC DNA]</scope>
</reference>
<feature type="region of interest" description="Disordered" evidence="1">
    <location>
        <begin position="292"/>
        <end position="407"/>
    </location>
</feature>
<dbReference type="RefSeq" id="YP_007237937.1">
    <property type="nucleotide sequence ID" value="NC_019930.1"/>
</dbReference>
<protein>
    <submittedName>
        <fullName evidence="2">Phage protein</fullName>
    </submittedName>
</protein>
<accession>G4W957</accession>
<feature type="compositionally biased region" description="Gly residues" evidence="1">
    <location>
        <begin position="444"/>
        <end position="453"/>
    </location>
</feature>
<sequence>MGELVQKNVAIARSGVQRYLRRELPALKVGPVPDQHKDKKEFHVYRSAPLIADSKDLFTRKPFIYTHKAYINPSNFTENVQGWTGDEATVELNEAKTEAIIRTGLTIGGEEAMDAFQNRGEREVSPLYFGKFEWKDGVSPDGTPYEIEMVELTGVNHVALVPAGRGGPDAAILDHLEQEPGMLTGIWRFIKRLLGGVGDELPNTFRTRLEEISKARATYTEESICDAAKILWDCITDIPFTDDLGLLQRYLSDIKGLARGNDKGVNAVTDEEAATYVKLVSDLYEKLDQQSLEEVTKQGEESMAKSADEMAKEEEDKKKAASADADKEWADLASKMEEHRKAGGKASDWKMGASKDEDETEAEAKREEEERKKKEAAAKDAEAEETKKKEEEEAKKKADEEKAKAADAAAVADAATYGAPWAMRIGPTQSAPASDPGLKVLGNMGYGPGKEKK</sequence>
<dbReference type="GeneID" id="14297450"/>
<keyword evidence="3" id="KW-1185">Reference proteome</keyword>
<feature type="compositionally biased region" description="Basic and acidic residues" evidence="1">
    <location>
        <begin position="292"/>
        <end position="341"/>
    </location>
</feature>
<organism evidence="2 3">
    <name type="scientific">Tetrasphaera phage TJE1</name>
    <dbReference type="NCBI Taxonomy" id="981335"/>
    <lineage>
        <taxon>Viruses</taxon>
        <taxon>Duplodnaviria</taxon>
        <taxon>Heunggongvirae</taxon>
        <taxon>Uroviricota</taxon>
        <taxon>Caudoviricetes</taxon>
        <taxon>Tijeunavirus</taxon>
        <taxon>Tijeunavirus TJE1</taxon>
    </lineage>
</organism>
<dbReference type="EMBL" id="HQ225832">
    <property type="protein sequence ID" value="ADX42545.1"/>
    <property type="molecule type" value="Genomic_DNA"/>
</dbReference>
<dbReference type="KEGG" id="vg:14297450"/>
<feature type="region of interest" description="Disordered" evidence="1">
    <location>
        <begin position="428"/>
        <end position="453"/>
    </location>
</feature>
<proteinExistence type="predicted"/>
<evidence type="ECO:0000313" key="3">
    <source>
        <dbReference type="Proteomes" id="UP000002653"/>
    </source>
</evidence>
<dbReference type="Proteomes" id="UP000002653">
    <property type="component" value="Segment"/>
</dbReference>
<evidence type="ECO:0000313" key="2">
    <source>
        <dbReference type="EMBL" id="ADX42545.1"/>
    </source>
</evidence>
<dbReference type="InterPro" id="IPR016913">
    <property type="entry name" value="UCP029215"/>
</dbReference>
<name>G4W957_9CAUD</name>